<dbReference type="InterPro" id="IPR009057">
    <property type="entry name" value="Homeodomain-like_sf"/>
</dbReference>
<proteinExistence type="predicted"/>
<protein>
    <submittedName>
        <fullName evidence="1">DUF433 domain-containing protein</fullName>
    </submittedName>
</protein>
<keyword evidence="2" id="KW-1185">Reference proteome</keyword>
<gene>
    <name evidence="1" type="ORF">GH984_10200</name>
</gene>
<name>A0A6N7QRI2_9GAMM</name>
<dbReference type="EMBL" id="WJPP01000005">
    <property type="protein sequence ID" value="MRH79071.1"/>
    <property type="molecule type" value="Genomic_DNA"/>
</dbReference>
<comment type="caution">
    <text evidence="1">The sequence shown here is derived from an EMBL/GenBank/DDBJ whole genome shotgun (WGS) entry which is preliminary data.</text>
</comment>
<dbReference type="InterPro" id="IPR007367">
    <property type="entry name" value="DUF433"/>
</dbReference>
<dbReference type="Gene3D" id="1.10.10.10">
    <property type="entry name" value="Winged helix-like DNA-binding domain superfamily/Winged helix DNA-binding domain"/>
    <property type="match status" value="1"/>
</dbReference>
<organism evidence="1 2">
    <name type="scientific">Spiribacter salilacus</name>
    <dbReference type="NCBI Taxonomy" id="2664894"/>
    <lineage>
        <taxon>Bacteria</taxon>
        <taxon>Pseudomonadati</taxon>
        <taxon>Pseudomonadota</taxon>
        <taxon>Gammaproteobacteria</taxon>
        <taxon>Chromatiales</taxon>
        <taxon>Ectothiorhodospiraceae</taxon>
        <taxon>Spiribacter</taxon>
    </lineage>
</organism>
<reference evidence="1 2" key="1">
    <citation type="submission" date="2019-11" db="EMBL/GenBank/DDBJ databases">
        <authorList>
            <person name="Zhang X.Y."/>
        </authorList>
    </citation>
    <scope>NUCLEOTIDE SEQUENCE [LARGE SCALE GENOMIC DNA]</scope>
    <source>
        <strain evidence="1 2">C176</strain>
    </source>
</reference>
<sequence length="144" mass="15920">MQLNRADRRDVYAVLSAKKRSAGSWERKGLKLTRTGDVPVSLDLTKIVRSTQIALRIAKRGASLVERQAEVCSAEPVFIGTRVPLAQVVEQFRAGVSFSEIAKDRPRLKKEALRYAQLCARLGQAPGRPIKALTLRRPAIKAAD</sequence>
<dbReference type="InterPro" id="IPR036388">
    <property type="entry name" value="WH-like_DNA-bd_sf"/>
</dbReference>
<accession>A0A6N7QRI2</accession>
<dbReference type="RefSeq" id="WP_153720114.1">
    <property type="nucleotide sequence ID" value="NZ_WJPP01000005.1"/>
</dbReference>
<dbReference type="Pfam" id="PF04255">
    <property type="entry name" value="DUF433"/>
    <property type="match status" value="1"/>
</dbReference>
<dbReference type="SUPFAM" id="SSF46689">
    <property type="entry name" value="Homeodomain-like"/>
    <property type="match status" value="1"/>
</dbReference>
<evidence type="ECO:0000313" key="1">
    <source>
        <dbReference type="EMBL" id="MRH79071.1"/>
    </source>
</evidence>
<dbReference type="AlphaFoldDB" id="A0A6N7QRI2"/>
<evidence type="ECO:0000313" key="2">
    <source>
        <dbReference type="Proteomes" id="UP000433788"/>
    </source>
</evidence>
<dbReference type="Proteomes" id="UP000433788">
    <property type="component" value="Unassembled WGS sequence"/>
</dbReference>